<name>A0A8C6LZB9_NOTFU</name>
<dbReference type="InterPro" id="IPR013783">
    <property type="entry name" value="Ig-like_fold"/>
</dbReference>
<organism evidence="3 4">
    <name type="scientific">Nothobranchius furzeri</name>
    <name type="common">Turquoise killifish</name>
    <dbReference type="NCBI Taxonomy" id="105023"/>
    <lineage>
        <taxon>Eukaryota</taxon>
        <taxon>Metazoa</taxon>
        <taxon>Chordata</taxon>
        <taxon>Craniata</taxon>
        <taxon>Vertebrata</taxon>
        <taxon>Euteleostomi</taxon>
        <taxon>Actinopterygii</taxon>
        <taxon>Neopterygii</taxon>
        <taxon>Teleostei</taxon>
        <taxon>Neoteleostei</taxon>
        <taxon>Acanthomorphata</taxon>
        <taxon>Ovalentaria</taxon>
        <taxon>Atherinomorphae</taxon>
        <taxon>Cyprinodontiformes</taxon>
        <taxon>Nothobranchiidae</taxon>
        <taxon>Nothobranchius</taxon>
    </lineage>
</organism>
<evidence type="ECO:0000256" key="1">
    <source>
        <dbReference type="SAM" id="Phobius"/>
    </source>
</evidence>
<keyword evidence="4" id="KW-1185">Reference proteome</keyword>
<keyword evidence="1" id="KW-0472">Membrane</keyword>
<dbReference type="Proteomes" id="UP000694548">
    <property type="component" value="Chromosome sgr05"/>
</dbReference>
<protein>
    <recommendedName>
        <fullName evidence="2">Ig-like domain-containing protein</fullName>
    </recommendedName>
</protein>
<dbReference type="InterPro" id="IPR007110">
    <property type="entry name" value="Ig-like_dom"/>
</dbReference>
<reference evidence="3" key="3">
    <citation type="submission" date="2025-09" db="UniProtKB">
        <authorList>
            <consortium name="Ensembl"/>
        </authorList>
    </citation>
    <scope>IDENTIFICATION</scope>
</reference>
<dbReference type="InterPro" id="IPR003599">
    <property type="entry name" value="Ig_sub"/>
</dbReference>
<accession>A0A8C6LZB9</accession>
<dbReference type="Gene3D" id="2.60.40.10">
    <property type="entry name" value="Immunoglobulins"/>
    <property type="match status" value="1"/>
</dbReference>
<dbReference type="GO" id="GO:0042113">
    <property type="term" value="P:B cell activation"/>
    <property type="evidence" value="ECO:0007669"/>
    <property type="project" value="TreeGrafter"/>
</dbReference>
<dbReference type="GeneTree" id="ENSGT00940000178077"/>
<dbReference type="InterPro" id="IPR036179">
    <property type="entry name" value="Ig-like_dom_sf"/>
</dbReference>
<dbReference type="SMART" id="SM00408">
    <property type="entry name" value="IGc2"/>
    <property type="match status" value="1"/>
</dbReference>
<dbReference type="PANTHER" id="PTHR46958:SF1">
    <property type="entry name" value="B-CELL RECEPTOR CD22"/>
    <property type="match status" value="1"/>
</dbReference>
<dbReference type="SMART" id="SM00409">
    <property type="entry name" value="IG"/>
    <property type="match status" value="1"/>
</dbReference>
<evidence type="ECO:0000313" key="3">
    <source>
        <dbReference type="Ensembl" id="ENSNFUP00015025861.1"/>
    </source>
</evidence>
<proteinExistence type="predicted"/>
<feature type="transmembrane region" description="Helical" evidence="1">
    <location>
        <begin position="98"/>
        <end position="117"/>
    </location>
</feature>
<evidence type="ECO:0000313" key="4">
    <source>
        <dbReference type="Proteomes" id="UP000694548"/>
    </source>
</evidence>
<dbReference type="Pfam" id="PF13895">
    <property type="entry name" value="Ig_2"/>
    <property type="match status" value="1"/>
</dbReference>
<feature type="domain" description="Ig-like" evidence="2">
    <location>
        <begin position="7"/>
        <end position="89"/>
    </location>
</feature>
<evidence type="ECO:0000259" key="2">
    <source>
        <dbReference type="PROSITE" id="PS50835"/>
    </source>
</evidence>
<dbReference type="InterPro" id="IPR003598">
    <property type="entry name" value="Ig_sub2"/>
</dbReference>
<keyword evidence="1" id="KW-0812">Transmembrane</keyword>
<sequence length="118" mass="13442">VRTKDSPKDVRIEPRPRLEVKENEPFSLDCTGRSNPSIDSYTWIKNNEEVKINTKIYLVNATSPSDSGWYRCEARNTLGTGKSQPVEVKVKCGIGRTATIFFICFVLVVIILIFLVYR</sequence>
<dbReference type="GO" id="GO:0005769">
    <property type="term" value="C:early endosome"/>
    <property type="evidence" value="ECO:0007669"/>
    <property type="project" value="TreeGrafter"/>
</dbReference>
<dbReference type="GO" id="GO:0009897">
    <property type="term" value="C:external side of plasma membrane"/>
    <property type="evidence" value="ECO:0007669"/>
    <property type="project" value="TreeGrafter"/>
</dbReference>
<dbReference type="GO" id="GO:0055037">
    <property type="term" value="C:recycling endosome"/>
    <property type="evidence" value="ECO:0007669"/>
    <property type="project" value="TreeGrafter"/>
</dbReference>
<dbReference type="GO" id="GO:0050859">
    <property type="term" value="P:negative regulation of B cell receptor signaling pathway"/>
    <property type="evidence" value="ECO:0007669"/>
    <property type="project" value="TreeGrafter"/>
</dbReference>
<dbReference type="GO" id="GO:0042609">
    <property type="term" value="F:CD4 receptor binding"/>
    <property type="evidence" value="ECO:0007669"/>
    <property type="project" value="TreeGrafter"/>
</dbReference>
<dbReference type="AlphaFoldDB" id="A0A8C6LZB9"/>
<dbReference type="GO" id="GO:0033691">
    <property type="term" value="F:sialic acid binding"/>
    <property type="evidence" value="ECO:0007669"/>
    <property type="project" value="TreeGrafter"/>
</dbReference>
<dbReference type="PROSITE" id="PS50835">
    <property type="entry name" value="IG_LIKE"/>
    <property type="match status" value="1"/>
</dbReference>
<dbReference type="Ensembl" id="ENSNFUT00015027027.1">
    <property type="protein sequence ID" value="ENSNFUP00015025861.1"/>
    <property type="gene ID" value="ENSNFUG00015012542.1"/>
</dbReference>
<dbReference type="GO" id="GO:0030888">
    <property type="term" value="P:regulation of B cell proliferation"/>
    <property type="evidence" value="ECO:0007669"/>
    <property type="project" value="TreeGrafter"/>
</dbReference>
<dbReference type="SUPFAM" id="SSF48726">
    <property type="entry name" value="Immunoglobulin"/>
    <property type="match status" value="1"/>
</dbReference>
<dbReference type="PANTHER" id="PTHR46958">
    <property type="entry name" value="B-CELL RECEPTOR CD22"/>
    <property type="match status" value="1"/>
</dbReference>
<reference evidence="3" key="2">
    <citation type="submission" date="2025-08" db="UniProtKB">
        <authorList>
            <consortium name="Ensembl"/>
        </authorList>
    </citation>
    <scope>IDENTIFICATION</scope>
</reference>
<keyword evidence="1" id="KW-1133">Transmembrane helix</keyword>
<dbReference type="GO" id="GO:0070062">
    <property type="term" value="C:extracellular exosome"/>
    <property type="evidence" value="ECO:0007669"/>
    <property type="project" value="TreeGrafter"/>
</dbReference>
<dbReference type="GO" id="GO:0019903">
    <property type="term" value="F:protein phosphatase binding"/>
    <property type="evidence" value="ECO:0007669"/>
    <property type="project" value="TreeGrafter"/>
</dbReference>
<reference evidence="3" key="1">
    <citation type="submission" date="2014-08" db="EMBL/GenBank/DDBJ databases">
        <authorList>
            <person name="Senf B."/>
            <person name="Petzold A."/>
            <person name="Downie B.R."/>
            <person name="Koch P."/>
            <person name="Platzer M."/>
        </authorList>
    </citation>
    <scope>NUCLEOTIDE SEQUENCE [LARGE SCALE GENOMIC DNA]</scope>
    <source>
        <strain evidence="3">GRZ</strain>
    </source>
</reference>